<dbReference type="Pfam" id="PF08030">
    <property type="entry name" value="NAD_binding_6"/>
    <property type="match status" value="1"/>
</dbReference>
<dbReference type="Proteomes" id="UP000000689">
    <property type="component" value="Chromosome 4"/>
</dbReference>
<evidence type="ECO:0000313" key="19">
    <source>
        <dbReference type="EMBL" id="CCD24813.1"/>
    </source>
</evidence>
<evidence type="ECO:0000256" key="2">
    <source>
        <dbReference type="ARBA" id="ARBA00004141"/>
    </source>
</evidence>
<keyword evidence="10 15" id="KW-1133">Transmembrane helix</keyword>
<dbReference type="HOGENOM" id="CLU_010365_4_0_1"/>
<dbReference type="CDD" id="cd06186">
    <property type="entry name" value="NOX_Duox_like_FAD_NADP"/>
    <property type="match status" value="1"/>
</dbReference>
<dbReference type="InterPro" id="IPR013121">
    <property type="entry name" value="Fe_red_NAD-bd_6"/>
</dbReference>
<keyword evidence="12" id="KW-0408">Iron</keyword>
<evidence type="ECO:0000256" key="3">
    <source>
        <dbReference type="ARBA" id="ARBA00022448"/>
    </source>
</evidence>
<feature type="transmembrane region" description="Helical" evidence="15">
    <location>
        <begin position="272"/>
        <end position="291"/>
    </location>
</feature>
<keyword evidence="4" id="KW-0479">Metal-binding</keyword>
<evidence type="ECO:0000256" key="15">
    <source>
        <dbReference type="SAM" id="Phobius"/>
    </source>
</evidence>
<keyword evidence="7" id="KW-0274">FAD</keyword>
<protein>
    <recommendedName>
        <fullName evidence="21">FAD-binding FR-type domain-containing protein</fullName>
    </recommendedName>
</protein>
<dbReference type="InterPro" id="IPR051410">
    <property type="entry name" value="Ferric/Cupric_Reductase"/>
</dbReference>
<organism evidence="19 20">
    <name type="scientific">Naumovozyma dairenensis (strain ATCC 10597 / BCRC 20456 / CBS 421 / NBRC 0211 / NRRL Y-12639)</name>
    <name type="common">Saccharomyces dairenensis</name>
    <dbReference type="NCBI Taxonomy" id="1071378"/>
    <lineage>
        <taxon>Eukaryota</taxon>
        <taxon>Fungi</taxon>
        <taxon>Dikarya</taxon>
        <taxon>Ascomycota</taxon>
        <taxon>Saccharomycotina</taxon>
        <taxon>Saccharomycetes</taxon>
        <taxon>Saccharomycetales</taxon>
        <taxon>Saccharomycetaceae</taxon>
        <taxon>Naumovozyma</taxon>
    </lineage>
</organism>
<dbReference type="Pfam" id="PF08022">
    <property type="entry name" value="FAD_binding_8"/>
    <property type="match status" value="1"/>
</dbReference>
<feature type="domain" description="Ferric oxidoreductase" evidence="16">
    <location>
        <begin position="273"/>
        <end position="390"/>
    </location>
</feature>
<dbReference type="InterPro" id="IPR039261">
    <property type="entry name" value="FNR_nucleotide-bd"/>
</dbReference>
<keyword evidence="11" id="KW-0560">Oxidoreductase</keyword>
<feature type="domain" description="Ferric reductase NAD binding" evidence="18">
    <location>
        <begin position="528"/>
        <end position="677"/>
    </location>
</feature>
<dbReference type="STRING" id="1071378.G0WAK2"/>
<keyword evidence="5" id="KW-0285">Flavoprotein</keyword>
<dbReference type="AlphaFoldDB" id="G0WAK2"/>
<evidence type="ECO:0008006" key="21">
    <source>
        <dbReference type="Google" id="ProtNLM"/>
    </source>
</evidence>
<dbReference type="SUPFAM" id="SSF52343">
    <property type="entry name" value="Ferredoxin reductase-like, C-terminal NADP-linked domain"/>
    <property type="match status" value="1"/>
</dbReference>
<dbReference type="OMA" id="GWYMYYF"/>
<proteinExistence type="predicted"/>
<reference evidence="19 20" key="1">
    <citation type="journal article" date="2011" name="Proc. Natl. Acad. Sci. U.S.A.">
        <title>Evolutionary erosion of yeast sex chromosomes by mating-type switching accidents.</title>
        <authorList>
            <person name="Gordon J.L."/>
            <person name="Armisen D."/>
            <person name="Proux-Wera E."/>
            <person name="Oheigeartaigh S.S."/>
            <person name="Byrne K.P."/>
            <person name="Wolfe K.H."/>
        </authorList>
    </citation>
    <scope>NUCLEOTIDE SEQUENCE [LARGE SCALE GENOMIC DNA]</scope>
    <source>
        <strain evidence="20">ATCC 10597 / BCRC 20456 / CBS 421 / NBRC 0211 / NRRL Y-12639</strain>
    </source>
</reference>
<evidence type="ECO:0000256" key="14">
    <source>
        <dbReference type="ARBA" id="ARBA00023136"/>
    </source>
</evidence>
<sequence length="698" mass="80426">MRERFYWHTPKKDVWEKNSVMACASYLTKLDWNYKTSAEEQKQLQFYSTLCDYKPALGSWSLCIYGMLNDKGMNPNNSTFEKCLESLQGLCSLSNSTTANLTIGQYHNVLNNATRFAIPEPTDSTRPIEYPVAMNQTFRSRYGEAFHTHAYNLDISNYYGLLLCSYFLFVLLVASCFQYWDRTGFNAVLFKHKFFNYIRGHFLLPTLLKNHANYTNFKSITLGLFPTRLETAYLFGYQLTHLIFICIDYNYDPYNLLFKSKSLQRIRFFADRTGIMAFAQLPLIILFSTRNNIFEYFTGFKYSTFIMFHKWIGRTMVLDLILHAFAYTIYAVNYKNLSHSSKQSYFQFGIVACFIAILMIILSIGLIRKNFYETFLYSHIILAILFFYSCWKHVEKLGWKEWIFSSLAIWAMERIFRLIQLLNFGAPLAKFQLYGKDLIRITIPKTPKMNWNGRPGQYGFLYVLHPLIFWQSHPFTFIDADDHLIIVARAKTGATHTIFKQLVKQGGSTQFHVSIEGPYGTPTNLHHFTNVLLLAGGSGLPGLLDHASILAQDALKSNKIVYITLILVVRGHDILKAFKKEILALKPLKINLIIYDTALQLAGFGEATPNSDSTNSFHEPLLQSTSNILKDLQGSAIIYYKRPNLEKVLSDACDENKGLAIVCCGPPSFVDIVRNNTAKQVLKHPNKAIQYFEEFQCW</sequence>
<keyword evidence="3" id="KW-0813">Transport</keyword>
<dbReference type="GeneID" id="11494801"/>
<feature type="transmembrane region" description="Helical" evidence="15">
    <location>
        <begin position="158"/>
        <end position="180"/>
    </location>
</feature>
<dbReference type="RefSeq" id="XP_003670056.1">
    <property type="nucleotide sequence ID" value="XM_003670008.1"/>
</dbReference>
<dbReference type="GO" id="GO:0005886">
    <property type="term" value="C:plasma membrane"/>
    <property type="evidence" value="ECO:0007669"/>
    <property type="project" value="TreeGrafter"/>
</dbReference>
<dbReference type="Gene3D" id="3.40.50.80">
    <property type="entry name" value="Nucleotide-binding domain of ferredoxin-NADP reductase (FNR) module"/>
    <property type="match status" value="1"/>
</dbReference>
<evidence type="ECO:0000256" key="7">
    <source>
        <dbReference type="ARBA" id="ARBA00022827"/>
    </source>
</evidence>
<evidence type="ECO:0000259" key="17">
    <source>
        <dbReference type="Pfam" id="PF08022"/>
    </source>
</evidence>
<dbReference type="GO" id="GO:0000293">
    <property type="term" value="F:ferric-chelate reductase activity"/>
    <property type="evidence" value="ECO:0007669"/>
    <property type="project" value="EnsemblFungi"/>
</dbReference>
<dbReference type="GO" id="GO:0000329">
    <property type="term" value="C:fungal-type vacuole membrane"/>
    <property type="evidence" value="ECO:0007669"/>
    <property type="project" value="EnsemblFungi"/>
</dbReference>
<dbReference type="GO" id="GO:0006879">
    <property type="term" value="P:intracellular iron ion homeostasis"/>
    <property type="evidence" value="ECO:0007669"/>
    <property type="project" value="TreeGrafter"/>
</dbReference>
<dbReference type="GO" id="GO:0006826">
    <property type="term" value="P:iron ion transport"/>
    <property type="evidence" value="ECO:0007669"/>
    <property type="project" value="TreeGrafter"/>
</dbReference>
<dbReference type="EMBL" id="HE580270">
    <property type="protein sequence ID" value="CCD24813.1"/>
    <property type="molecule type" value="Genomic_DNA"/>
</dbReference>
<evidence type="ECO:0000256" key="5">
    <source>
        <dbReference type="ARBA" id="ARBA00022630"/>
    </source>
</evidence>
<evidence type="ECO:0000259" key="18">
    <source>
        <dbReference type="Pfam" id="PF08030"/>
    </source>
</evidence>
<evidence type="ECO:0000256" key="12">
    <source>
        <dbReference type="ARBA" id="ARBA00023004"/>
    </source>
</evidence>
<feature type="domain" description="FAD-binding 8" evidence="17">
    <location>
        <begin position="425"/>
        <end position="522"/>
    </location>
</feature>
<dbReference type="OrthoDB" id="4494341at2759"/>
<keyword evidence="20" id="KW-1185">Reference proteome</keyword>
<keyword evidence="6 15" id="KW-0812">Transmembrane</keyword>
<dbReference type="eggNOG" id="KOG0039">
    <property type="taxonomic scope" value="Eukaryota"/>
</dbReference>
<evidence type="ECO:0000313" key="20">
    <source>
        <dbReference type="Proteomes" id="UP000000689"/>
    </source>
</evidence>
<evidence type="ECO:0000256" key="6">
    <source>
        <dbReference type="ARBA" id="ARBA00022692"/>
    </source>
</evidence>
<comment type="cofactor">
    <cofactor evidence="1">
        <name>FAD</name>
        <dbReference type="ChEBI" id="CHEBI:57692"/>
    </cofactor>
</comment>
<feature type="transmembrane region" description="Helical" evidence="15">
    <location>
        <begin position="311"/>
        <end position="333"/>
    </location>
</feature>
<evidence type="ECO:0000256" key="4">
    <source>
        <dbReference type="ARBA" id="ARBA00022617"/>
    </source>
</evidence>
<evidence type="ECO:0000256" key="8">
    <source>
        <dbReference type="ARBA" id="ARBA00022857"/>
    </source>
</evidence>
<keyword evidence="14 15" id="KW-0472">Membrane</keyword>
<name>G0WAK2_NAUDC</name>
<evidence type="ECO:0000256" key="1">
    <source>
        <dbReference type="ARBA" id="ARBA00001974"/>
    </source>
</evidence>
<dbReference type="PANTHER" id="PTHR32361:SF9">
    <property type="entry name" value="FERRIC REDUCTASE TRANSMEMBRANE COMPONENT 3-RELATED"/>
    <property type="match status" value="1"/>
</dbReference>
<dbReference type="PANTHER" id="PTHR32361">
    <property type="entry name" value="FERRIC/CUPRIC REDUCTASE TRANSMEMBRANE COMPONENT"/>
    <property type="match status" value="1"/>
</dbReference>
<evidence type="ECO:0000256" key="10">
    <source>
        <dbReference type="ARBA" id="ARBA00022989"/>
    </source>
</evidence>
<feature type="transmembrane region" description="Helical" evidence="15">
    <location>
        <begin position="345"/>
        <end position="368"/>
    </location>
</feature>
<feature type="transmembrane region" description="Helical" evidence="15">
    <location>
        <begin position="374"/>
        <end position="391"/>
    </location>
</feature>
<keyword evidence="13" id="KW-0406">Ion transport</keyword>
<dbReference type="GO" id="GO:0015677">
    <property type="term" value="P:copper ion import"/>
    <property type="evidence" value="ECO:0007669"/>
    <property type="project" value="EnsemblFungi"/>
</dbReference>
<dbReference type="InterPro" id="IPR013112">
    <property type="entry name" value="FAD-bd_8"/>
</dbReference>
<keyword evidence="8" id="KW-0521">NADP</keyword>
<evidence type="ECO:0000256" key="13">
    <source>
        <dbReference type="ARBA" id="ARBA00023065"/>
    </source>
</evidence>
<keyword evidence="4" id="KW-0349">Heme</keyword>
<dbReference type="KEGG" id="ndi:NDAI_0D05000"/>
<dbReference type="Pfam" id="PF01794">
    <property type="entry name" value="Ferric_reduct"/>
    <property type="match status" value="1"/>
</dbReference>
<evidence type="ECO:0000256" key="11">
    <source>
        <dbReference type="ARBA" id="ARBA00023002"/>
    </source>
</evidence>
<accession>G0WAK2</accession>
<gene>
    <name evidence="19" type="primary">NDAI0D05000</name>
    <name evidence="19" type="ordered locus">NDAI_0D05000</name>
</gene>
<dbReference type="SFLD" id="SFLDS00052">
    <property type="entry name" value="Ferric_Reductase_Domain"/>
    <property type="match status" value="1"/>
</dbReference>
<keyword evidence="9" id="KW-0249">Electron transport</keyword>
<dbReference type="SFLD" id="SFLDG01168">
    <property type="entry name" value="Ferric_reductase_subgroup_(FRE"/>
    <property type="match status" value="1"/>
</dbReference>
<evidence type="ECO:0000256" key="9">
    <source>
        <dbReference type="ARBA" id="ARBA00022982"/>
    </source>
</evidence>
<dbReference type="InterPro" id="IPR013130">
    <property type="entry name" value="Fe3_Rdtase_TM_dom"/>
</dbReference>
<comment type="subcellular location">
    <subcellularLocation>
        <location evidence="2">Membrane</location>
        <topology evidence="2">Multi-pass membrane protein</topology>
    </subcellularLocation>
</comment>
<evidence type="ECO:0000259" key="16">
    <source>
        <dbReference type="Pfam" id="PF01794"/>
    </source>
</evidence>